<dbReference type="InterPro" id="IPR004143">
    <property type="entry name" value="BPL_LPL_catalytic"/>
</dbReference>
<name>A0ABM9DCH5_9BACT</name>
<gene>
    <name evidence="2" type="ORF">GEAMG1_2307</name>
</gene>
<feature type="domain" description="BPL/LPL catalytic" evidence="1">
    <location>
        <begin position="24"/>
        <end position="227"/>
    </location>
</feature>
<evidence type="ECO:0000313" key="2">
    <source>
        <dbReference type="EMBL" id="CAH2032143.1"/>
    </source>
</evidence>
<dbReference type="EMBL" id="OW150024">
    <property type="protein sequence ID" value="CAH2032143.1"/>
    <property type="molecule type" value="Genomic_DNA"/>
</dbReference>
<keyword evidence="2" id="KW-0436">Ligase</keyword>
<protein>
    <submittedName>
        <fullName evidence="2">Lipoate-protein ligase A</fullName>
    </submittedName>
</protein>
<dbReference type="GO" id="GO:0016874">
    <property type="term" value="F:ligase activity"/>
    <property type="evidence" value="ECO:0007669"/>
    <property type="project" value="UniProtKB-KW"/>
</dbReference>
<keyword evidence="3" id="KW-1185">Reference proteome</keyword>
<accession>A0ABM9DCH5</accession>
<dbReference type="InterPro" id="IPR045864">
    <property type="entry name" value="aa-tRNA-synth_II/BPL/LPL"/>
</dbReference>
<evidence type="ECO:0000313" key="3">
    <source>
        <dbReference type="Proteomes" id="UP001295463"/>
    </source>
</evidence>
<sequence length="260" mass="28882">MGPPLSGAENMAIDEALLRHFDPATSWPVFRLYGWHPAALSLGRFQPIGEIDTEHCRRHAIAVVRRMTGGGALFHADELTYSLVCSPEQIPATSSIKDSFRVLTAFLLAFYRSLGFMAGYAGDDMPGERGRLRRTPFCFAGRESYDILIGGRKIGGNAQRRLRQVIFQHGSIPRGDRLAEGAACLRQVPTDIAGQATCLVREGRREGEEQLGARLLDCFRHTLGVHLAEGRLLPEERATAARLLEEKYRNPAWNLDGREP</sequence>
<dbReference type="Pfam" id="PF21948">
    <property type="entry name" value="LplA-B_cat"/>
    <property type="match status" value="1"/>
</dbReference>
<proteinExistence type="predicted"/>
<dbReference type="PROSITE" id="PS51733">
    <property type="entry name" value="BPL_LPL_CATALYTIC"/>
    <property type="match status" value="1"/>
</dbReference>
<organism evidence="2 3">
    <name type="scientific">Trichlorobacter ammonificans</name>
    <dbReference type="NCBI Taxonomy" id="2916410"/>
    <lineage>
        <taxon>Bacteria</taxon>
        <taxon>Pseudomonadati</taxon>
        <taxon>Thermodesulfobacteriota</taxon>
        <taxon>Desulfuromonadia</taxon>
        <taxon>Geobacterales</taxon>
        <taxon>Geobacteraceae</taxon>
        <taxon>Trichlorobacter</taxon>
    </lineage>
</organism>
<dbReference type="Gene3D" id="3.30.930.10">
    <property type="entry name" value="Bira Bifunctional Protein, Domain 2"/>
    <property type="match status" value="1"/>
</dbReference>
<dbReference type="CDD" id="cd16443">
    <property type="entry name" value="LplA"/>
    <property type="match status" value="1"/>
</dbReference>
<dbReference type="PANTHER" id="PTHR43679:SF2">
    <property type="entry name" value="OCTANOYL-[GCVH]:PROTEIN N-OCTANOYLTRANSFERASE"/>
    <property type="match status" value="1"/>
</dbReference>
<dbReference type="SUPFAM" id="SSF55681">
    <property type="entry name" value="Class II aaRS and biotin synthetases"/>
    <property type="match status" value="1"/>
</dbReference>
<dbReference type="InterPro" id="IPR050664">
    <property type="entry name" value="Octanoyltrans_LipM/LipL"/>
</dbReference>
<reference evidence="2 3" key="1">
    <citation type="submission" date="2022-03" db="EMBL/GenBank/DDBJ databases">
        <authorList>
            <person name="Koch H."/>
        </authorList>
    </citation>
    <scope>NUCLEOTIDE SEQUENCE [LARGE SCALE GENOMIC DNA]</scope>
    <source>
        <strain evidence="2 3">G1</strain>
    </source>
</reference>
<dbReference type="Proteomes" id="UP001295463">
    <property type="component" value="Chromosome"/>
</dbReference>
<dbReference type="PANTHER" id="PTHR43679">
    <property type="entry name" value="OCTANOYLTRANSFERASE LIPM-RELATED"/>
    <property type="match status" value="1"/>
</dbReference>
<evidence type="ECO:0000259" key="1">
    <source>
        <dbReference type="PROSITE" id="PS51733"/>
    </source>
</evidence>